<protein>
    <submittedName>
        <fullName evidence="3">Long-chain fatty acid--CoA ligase</fullName>
    </submittedName>
</protein>
<dbReference type="GO" id="GO:0016877">
    <property type="term" value="F:ligase activity, forming carbon-sulfur bonds"/>
    <property type="evidence" value="ECO:0007669"/>
    <property type="project" value="UniProtKB-ARBA"/>
</dbReference>
<dbReference type="EMBL" id="CP059399">
    <property type="protein sequence ID" value="QLY32694.1"/>
    <property type="molecule type" value="Genomic_DNA"/>
</dbReference>
<evidence type="ECO:0000313" key="4">
    <source>
        <dbReference type="Proteomes" id="UP000515512"/>
    </source>
</evidence>
<dbReference type="RefSeq" id="WP_181583859.1">
    <property type="nucleotide sequence ID" value="NZ_CP059399.1"/>
</dbReference>
<proteinExistence type="predicted"/>
<gene>
    <name evidence="3" type="ORF">H0264_10950</name>
</gene>
<feature type="domain" description="AMP-dependent synthetase/ligase" evidence="1">
    <location>
        <begin position="10"/>
        <end position="355"/>
    </location>
</feature>
<dbReference type="SUPFAM" id="SSF56801">
    <property type="entry name" value="Acetyl-CoA synthetase-like"/>
    <property type="match status" value="1"/>
</dbReference>
<evidence type="ECO:0000259" key="2">
    <source>
        <dbReference type="Pfam" id="PF13193"/>
    </source>
</evidence>
<dbReference type="PANTHER" id="PTHR43767">
    <property type="entry name" value="LONG-CHAIN-FATTY-ACID--COA LIGASE"/>
    <property type="match status" value="1"/>
</dbReference>
<dbReference type="KEGG" id="nhu:H0264_10950"/>
<dbReference type="CDD" id="cd05936">
    <property type="entry name" value="FC-FACS_FadD_like"/>
    <property type="match status" value="1"/>
</dbReference>
<dbReference type="InterPro" id="IPR000873">
    <property type="entry name" value="AMP-dep_synth/lig_dom"/>
</dbReference>
<keyword evidence="3" id="KW-0436">Ligase</keyword>
<accession>A0A7D6VDE1</accession>
<dbReference type="InterPro" id="IPR045851">
    <property type="entry name" value="AMP-bd_C_sf"/>
</dbReference>
<dbReference type="Pfam" id="PF13193">
    <property type="entry name" value="AMP-binding_C"/>
    <property type="match status" value="1"/>
</dbReference>
<name>A0A7D6VDE1_9NOCA</name>
<sequence length="489" mass="52752">MRSLTVNLLQSALRAPDRVAVRLDETVLTYAQLEEQTARVASMLFNEGVTPGCRVALMVPNVPEFVVLYYGILRAGCVVVPMNPLLKAREVAYYLDDSGARLLFDWKDGPGEGAQGAAETGTVVRTIDSVSFATLLSQHVPRHGSPDVELDQVAVILYTSGTTGQPKGAALTLAGLAHNAEVYASTVQELRSDDAILGCLPLFHTFGQTCALNAAIYSGAALTLIPRFEPAAVFEAIARDQVTVFAGVPTMYSALLHDAGAAAADVTSLRRCVSGGASLPVELLTAFEHRFGCEILEGYGLSETSPVVTFNHTGRPRKPGSIGVPIRDVEVELVDVIDGIGEIAVRGPNVMSGYWNRPEATEAAISDGWFRTGDLARRDDDGYYYIVDRKKDMIIRGGYNVYPREIEELLYEHPDVTAAAVFGIADDHLGEEIVAAIVLCPGSNTTGEELQSFVRDRIAAYKYPRQVWLLDALPTGPSGKILKRAIARP</sequence>
<dbReference type="Proteomes" id="UP000515512">
    <property type="component" value="Chromosome"/>
</dbReference>
<reference evidence="3 4" key="1">
    <citation type="submission" date="2020-07" db="EMBL/GenBank/DDBJ databases">
        <authorList>
            <person name="Zhuang K."/>
            <person name="Ran Y."/>
        </authorList>
    </citation>
    <scope>NUCLEOTIDE SEQUENCE [LARGE SCALE GENOMIC DNA]</scope>
    <source>
        <strain evidence="3 4">WCH-YHL-001</strain>
    </source>
</reference>
<organism evidence="3 4">
    <name type="scientific">Nocardia huaxiensis</name>
    <dbReference type="NCBI Taxonomy" id="2755382"/>
    <lineage>
        <taxon>Bacteria</taxon>
        <taxon>Bacillati</taxon>
        <taxon>Actinomycetota</taxon>
        <taxon>Actinomycetes</taxon>
        <taxon>Mycobacteriales</taxon>
        <taxon>Nocardiaceae</taxon>
        <taxon>Nocardia</taxon>
    </lineage>
</organism>
<dbReference type="Gene3D" id="3.40.50.12780">
    <property type="entry name" value="N-terminal domain of ligase-like"/>
    <property type="match status" value="1"/>
</dbReference>
<dbReference type="InterPro" id="IPR025110">
    <property type="entry name" value="AMP-bd_C"/>
</dbReference>
<dbReference type="InterPro" id="IPR042099">
    <property type="entry name" value="ANL_N_sf"/>
</dbReference>
<evidence type="ECO:0000259" key="1">
    <source>
        <dbReference type="Pfam" id="PF00501"/>
    </source>
</evidence>
<keyword evidence="4" id="KW-1185">Reference proteome</keyword>
<dbReference type="Pfam" id="PF00501">
    <property type="entry name" value="AMP-binding"/>
    <property type="match status" value="1"/>
</dbReference>
<dbReference type="Gene3D" id="3.30.300.30">
    <property type="match status" value="1"/>
</dbReference>
<dbReference type="AlphaFoldDB" id="A0A7D6VDE1"/>
<dbReference type="PANTHER" id="PTHR43767:SF12">
    <property type="entry name" value="AMP-DEPENDENT SYNTHETASE AND LIGASE"/>
    <property type="match status" value="1"/>
</dbReference>
<evidence type="ECO:0000313" key="3">
    <source>
        <dbReference type="EMBL" id="QLY32694.1"/>
    </source>
</evidence>
<dbReference type="InterPro" id="IPR020845">
    <property type="entry name" value="AMP-binding_CS"/>
</dbReference>
<feature type="domain" description="AMP-binding enzyme C-terminal" evidence="2">
    <location>
        <begin position="405"/>
        <end position="480"/>
    </location>
</feature>
<dbReference type="PROSITE" id="PS00455">
    <property type="entry name" value="AMP_BINDING"/>
    <property type="match status" value="1"/>
</dbReference>
<dbReference type="InterPro" id="IPR050237">
    <property type="entry name" value="ATP-dep_AMP-bd_enzyme"/>
</dbReference>